<proteinExistence type="predicted"/>
<dbReference type="WBParaSite" id="SSLN_0001994701-mRNA-1">
    <property type="protein sequence ID" value="SSLN_0001994701-mRNA-1"/>
    <property type="gene ID" value="SSLN_0001994701"/>
</dbReference>
<sequence>MTSSDTVKEKFYEDLHDLLASASMVDRLIVLGNFNARVGNYHAAWQGVLGTHGFGGCTDNGLLLLRTCAEHRLLLTNTFFHLPTNQLTHKLDELHASDDNPTMETGWCQLRKQRPVYRSGVHGRTRRQYLDWFDENDADISNLFAENNRLQKAYMDLRSDATPAAFFRCHRFVQQKLREMLETKVVRKAEEVQGYANRDAMKNFIKAIKAIYGCCTKGTASLLSSDGTGPSSSEVSLIAHQPSPMQSLSGALKWTRTLP</sequence>
<dbReference type="EMBL" id="UYSU01046670">
    <property type="protein sequence ID" value="VDM05607.1"/>
    <property type="molecule type" value="Genomic_DNA"/>
</dbReference>
<dbReference type="AlphaFoldDB" id="A0A183TRX3"/>
<gene>
    <name evidence="1" type="ORF">SSLN_LOCUS19221</name>
</gene>
<organism evidence="3">
    <name type="scientific">Schistocephalus solidus</name>
    <name type="common">Tapeworm</name>
    <dbReference type="NCBI Taxonomy" id="70667"/>
    <lineage>
        <taxon>Eukaryota</taxon>
        <taxon>Metazoa</taxon>
        <taxon>Spiralia</taxon>
        <taxon>Lophotrochozoa</taxon>
        <taxon>Platyhelminthes</taxon>
        <taxon>Cestoda</taxon>
        <taxon>Eucestoda</taxon>
        <taxon>Diphyllobothriidea</taxon>
        <taxon>Diphyllobothriidae</taxon>
        <taxon>Schistocephalus</taxon>
    </lineage>
</organism>
<reference evidence="1 2" key="2">
    <citation type="submission" date="2018-11" db="EMBL/GenBank/DDBJ databases">
        <authorList>
            <consortium name="Pathogen Informatics"/>
        </authorList>
    </citation>
    <scope>NUCLEOTIDE SEQUENCE [LARGE SCALE GENOMIC DNA]</scope>
    <source>
        <strain evidence="1 2">NST_G2</strain>
    </source>
</reference>
<dbReference type="InterPro" id="IPR036691">
    <property type="entry name" value="Endo/exonu/phosph_ase_sf"/>
</dbReference>
<evidence type="ECO:0000313" key="3">
    <source>
        <dbReference type="WBParaSite" id="SSLN_0001994701-mRNA-1"/>
    </source>
</evidence>
<accession>A0A183TRX3</accession>
<reference evidence="3" key="1">
    <citation type="submission" date="2016-06" db="UniProtKB">
        <authorList>
            <consortium name="WormBaseParasite"/>
        </authorList>
    </citation>
    <scope>IDENTIFICATION</scope>
</reference>
<evidence type="ECO:0000313" key="2">
    <source>
        <dbReference type="Proteomes" id="UP000275846"/>
    </source>
</evidence>
<name>A0A183TRX3_SCHSO</name>
<protein>
    <submittedName>
        <fullName evidence="3">Endo/exonuclease/phosphatase domain-containing protein</fullName>
    </submittedName>
</protein>
<keyword evidence="2" id="KW-1185">Reference proteome</keyword>
<dbReference type="OrthoDB" id="7398566at2759"/>
<evidence type="ECO:0000313" key="1">
    <source>
        <dbReference type="EMBL" id="VDM05607.1"/>
    </source>
</evidence>
<dbReference type="Gene3D" id="3.60.10.10">
    <property type="entry name" value="Endonuclease/exonuclease/phosphatase"/>
    <property type="match status" value="1"/>
</dbReference>
<dbReference type="Proteomes" id="UP000275846">
    <property type="component" value="Unassembled WGS sequence"/>
</dbReference>